<proteinExistence type="predicted"/>
<protein>
    <recommendedName>
        <fullName evidence="4">Retrotransposon gag domain-containing protein</fullName>
    </recommendedName>
</protein>
<feature type="region of interest" description="Disordered" evidence="1">
    <location>
        <begin position="1"/>
        <end position="30"/>
    </location>
</feature>
<reference evidence="2" key="1">
    <citation type="journal article" date="2023" name="Plant J.">
        <title>Genome sequences and population genomics provide insights into the demographic history, inbreeding, and mutation load of two 'living fossil' tree species of Dipteronia.</title>
        <authorList>
            <person name="Feng Y."/>
            <person name="Comes H.P."/>
            <person name="Chen J."/>
            <person name="Zhu S."/>
            <person name="Lu R."/>
            <person name="Zhang X."/>
            <person name="Li P."/>
            <person name="Qiu J."/>
            <person name="Olsen K.M."/>
            <person name="Qiu Y."/>
        </authorList>
    </citation>
    <scope>NUCLEOTIDE SEQUENCE</scope>
    <source>
        <strain evidence="2">NBL</strain>
    </source>
</reference>
<organism evidence="2 3">
    <name type="scientific">Dipteronia sinensis</name>
    <dbReference type="NCBI Taxonomy" id="43782"/>
    <lineage>
        <taxon>Eukaryota</taxon>
        <taxon>Viridiplantae</taxon>
        <taxon>Streptophyta</taxon>
        <taxon>Embryophyta</taxon>
        <taxon>Tracheophyta</taxon>
        <taxon>Spermatophyta</taxon>
        <taxon>Magnoliopsida</taxon>
        <taxon>eudicotyledons</taxon>
        <taxon>Gunneridae</taxon>
        <taxon>Pentapetalae</taxon>
        <taxon>rosids</taxon>
        <taxon>malvids</taxon>
        <taxon>Sapindales</taxon>
        <taxon>Sapindaceae</taxon>
        <taxon>Hippocastanoideae</taxon>
        <taxon>Acereae</taxon>
        <taxon>Dipteronia</taxon>
    </lineage>
</organism>
<gene>
    <name evidence="2" type="ORF">Dsin_005808</name>
</gene>
<dbReference type="EMBL" id="JANJYJ010000002">
    <property type="protein sequence ID" value="KAK3225946.1"/>
    <property type="molecule type" value="Genomic_DNA"/>
</dbReference>
<dbReference type="AlphaFoldDB" id="A0AAE0AXA5"/>
<evidence type="ECO:0000256" key="1">
    <source>
        <dbReference type="SAM" id="MobiDB-lite"/>
    </source>
</evidence>
<accession>A0AAE0AXA5</accession>
<dbReference type="Proteomes" id="UP001281410">
    <property type="component" value="Unassembled WGS sequence"/>
</dbReference>
<name>A0AAE0AXA5_9ROSI</name>
<evidence type="ECO:0008006" key="4">
    <source>
        <dbReference type="Google" id="ProtNLM"/>
    </source>
</evidence>
<feature type="compositionally biased region" description="Polar residues" evidence="1">
    <location>
        <begin position="21"/>
        <end position="30"/>
    </location>
</feature>
<keyword evidence="3" id="KW-1185">Reference proteome</keyword>
<comment type="caution">
    <text evidence="2">The sequence shown here is derived from an EMBL/GenBank/DDBJ whole genome shotgun (WGS) entry which is preliminary data.</text>
</comment>
<evidence type="ECO:0000313" key="3">
    <source>
        <dbReference type="Proteomes" id="UP001281410"/>
    </source>
</evidence>
<feature type="compositionally biased region" description="Basic and acidic residues" evidence="1">
    <location>
        <begin position="10"/>
        <end position="20"/>
    </location>
</feature>
<sequence length="150" mass="17182">MSHLATPDTFESRNRSHSTGDSKCQGSKTSGTWNSTLIKAVRAPFDDQVTMATMYLSGDTKQWWRTRYEDVLEGHCEINAWEELNRKLKERLKARTCALPHHLLLCFFRPTKPNDSSYEELANDLTLISTLAREQMLQGCTSLVPIGRYQ</sequence>
<evidence type="ECO:0000313" key="2">
    <source>
        <dbReference type="EMBL" id="KAK3225946.1"/>
    </source>
</evidence>